<gene>
    <name evidence="1" type="ORF">DHETER_LOCUS9661</name>
</gene>
<dbReference type="EMBL" id="CAJVPU010017364">
    <property type="protein sequence ID" value="CAG8659009.1"/>
    <property type="molecule type" value="Genomic_DNA"/>
</dbReference>
<dbReference type="Proteomes" id="UP000789702">
    <property type="component" value="Unassembled WGS sequence"/>
</dbReference>
<keyword evidence="2" id="KW-1185">Reference proteome</keyword>
<reference evidence="1" key="1">
    <citation type="submission" date="2021-06" db="EMBL/GenBank/DDBJ databases">
        <authorList>
            <person name="Kallberg Y."/>
            <person name="Tangrot J."/>
            <person name="Rosling A."/>
        </authorList>
    </citation>
    <scope>NUCLEOTIDE SEQUENCE</scope>
    <source>
        <strain evidence="1">IL203A</strain>
    </source>
</reference>
<name>A0ACA9NJN5_9GLOM</name>
<evidence type="ECO:0000313" key="1">
    <source>
        <dbReference type="EMBL" id="CAG8659009.1"/>
    </source>
</evidence>
<organism evidence="1 2">
    <name type="scientific">Dentiscutata heterogama</name>
    <dbReference type="NCBI Taxonomy" id="1316150"/>
    <lineage>
        <taxon>Eukaryota</taxon>
        <taxon>Fungi</taxon>
        <taxon>Fungi incertae sedis</taxon>
        <taxon>Mucoromycota</taxon>
        <taxon>Glomeromycotina</taxon>
        <taxon>Glomeromycetes</taxon>
        <taxon>Diversisporales</taxon>
        <taxon>Gigasporaceae</taxon>
        <taxon>Dentiscutata</taxon>
    </lineage>
</organism>
<sequence length="295" mass="34631">QHVSIACDRCRKKRRKCVLISNYDCENCSKQHKKCIFTTLFKKRGLKPKKKQINTFEDVNFLFVHSNKQQESYNSQEYTQVQLPTENNLNFLFLLFNQQETQRQNFHQQSQPTTSPIIMPAQQTYTHRFITLPRFDFDDSRFETLIRKITHTSPIKMPAQQTYTHRFIIPPRFDFDDSRFDFDDSRFETLIGKMTQKQAKECLSTLERRCDILKHTLSQEQNCRSPTPTRTVTSRDLMLPESPGCDKSYDNNTILDEILNSPLDFFTENDFAALAEASVLALESYGKNFWSASIS</sequence>
<accession>A0ACA9NJN5</accession>
<feature type="non-terminal residue" evidence="1">
    <location>
        <position position="1"/>
    </location>
</feature>
<proteinExistence type="predicted"/>
<protein>
    <submittedName>
        <fullName evidence="1">10993_t:CDS:1</fullName>
    </submittedName>
</protein>
<comment type="caution">
    <text evidence="1">The sequence shown here is derived from an EMBL/GenBank/DDBJ whole genome shotgun (WGS) entry which is preliminary data.</text>
</comment>
<evidence type="ECO:0000313" key="2">
    <source>
        <dbReference type="Proteomes" id="UP000789702"/>
    </source>
</evidence>